<dbReference type="InterPro" id="IPR002110">
    <property type="entry name" value="Ankyrin_rpt"/>
</dbReference>
<evidence type="ECO:0000256" key="1">
    <source>
        <dbReference type="PROSITE-ProRule" id="PRU00023"/>
    </source>
</evidence>
<dbReference type="PANTHER" id="PTHR47303:SF1">
    <property type="entry name" value="NF-KAPPA-B INHIBITOR BETA"/>
    <property type="match status" value="1"/>
</dbReference>
<evidence type="ECO:0000313" key="4">
    <source>
        <dbReference type="Proteomes" id="UP001234989"/>
    </source>
</evidence>
<feature type="compositionally biased region" description="Basic and acidic residues" evidence="2">
    <location>
        <begin position="68"/>
        <end position="96"/>
    </location>
</feature>
<evidence type="ECO:0000313" key="3">
    <source>
        <dbReference type="EMBL" id="WMV30589.1"/>
    </source>
</evidence>
<dbReference type="PANTHER" id="PTHR47303">
    <property type="match status" value="1"/>
</dbReference>
<keyword evidence="1" id="KW-0040">ANK repeat</keyword>
<feature type="compositionally biased region" description="Basic and acidic residues" evidence="2">
    <location>
        <begin position="147"/>
        <end position="174"/>
    </location>
</feature>
<dbReference type="Proteomes" id="UP001234989">
    <property type="component" value="Chromosome 5"/>
</dbReference>
<feature type="compositionally biased region" description="Basic and acidic residues" evidence="2">
    <location>
        <begin position="124"/>
        <end position="137"/>
    </location>
</feature>
<reference evidence="3" key="1">
    <citation type="submission" date="2023-08" db="EMBL/GenBank/DDBJ databases">
        <title>A de novo genome assembly of Solanum verrucosum Schlechtendal, a Mexican diploid species geographically isolated from the other diploid A-genome species in potato relatives.</title>
        <authorList>
            <person name="Hosaka K."/>
        </authorList>
    </citation>
    <scope>NUCLEOTIDE SEQUENCE</scope>
    <source>
        <tissue evidence="3">Young leaves</tissue>
    </source>
</reference>
<dbReference type="SMART" id="SM00248">
    <property type="entry name" value="ANK"/>
    <property type="match status" value="3"/>
</dbReference>
<dbReference type="SUPFAM" id="SSF48403">
    <property type="entry name" value="Ankyrin repeat"/>
    <property type="match status" value="1"/>
</dbReference>
<dbReference type="PROSITE" id="PS50297">
    <property type="entry name" value="ANK_REP_REGION"/>
    <property type="match status" value="1"/>
</dbReference>
<dbReference type="PROSITE" id="PS50088">
    <property type="entry name" value="ANK_REPEAT"/>
    <property type="match status" value="1"/>
</dbReference>
<organism evidence="3 4">
    <name type="scientific">Solanum verrucosum</name>
    <dbReference type="NCBI Taxonomy" id="315347"/>
    <lineage>
        <taxon>Eukaryota</taxon>
        <taxon>Viridiplantae</taxon>
        <taxon>Streptophyta</taxon>
        <taxon>Embryophyta</taxon>
        <taxon>Tracheophyta</taxon>
        <taxon>Spermatophyta</taxon>
        <taxon>Magnoliopsida</taxon>
        <taxon>eudicotyledons</taxon>
        <taxon>Gunneridae</taxon>
        <taxon>Pentapetalae</taxon>
        <taxon>asterids</taxon>
        <taxon>lamiids</taxon>
        <taxon>Solanales</taxon>
        <taxon>Solanaceae</taxon>
        <taxon>Solanoideae</taxon>
        <taxon>Solaneae</taxon>
        <taxon>Solanum</taxon>
    </lineage>
</organism>
<dbReference type="Gene3D" id="1.25.40.20">
    <property type="entry name" value="Ankyrin repeat-containing domain"/>
    <property type="match status" value="1"/>
</dbReference>
<dbReference type="InterPro" id="IPR036770">
    <property type="entry name" value="Ankyrin_rpt-contain_sf"/>
</dbReference>
<evidence type="ECO:0000256" key="2">
    <source>
        <dbReference type="SAM" id="MobiDB-lite"/>
    </source>
</evidence>
<dbReference type="EMBL" id="CP133616">
    <property type="protein sequence ID" value="WMV30589.1"/>
    <property type="molecule type" value="Genomic_DNA"/>
</dbReference>
<dbReference type="AlphaFoldDB" id="A0AAF0R2Y4"/>
<dbReference type="Pfam" id="PF12796">
    <property type="entry name" value="Ank_2"/>
    <property type="match status" value="1"/>
</dbReference>
<sequence>MVSPSSNAETIHLSLINAASFVSIKLSGRSNYIPWRAQIVCLLQSHDLLGFVDGTNEFPQQTIASADEPAKEEGKKGDGIEPPKEEEEKRDEIEPSKEEEEEKGDEIEPAKEEEEEKGDGIFPPKEEEKKGDGIEPAKEEEEEKGDEIEPVKEEEEKGDGIEPPKEEEKKGDEIRNKEDYLQRKRSDELVKACIFGSLSDQLLQDRAIHRLDTARRVWLVLKRRYAPNPPGRRTIDQIEHIALNDYRSYLPLFRALLSRDWEKAETFLNAHGGANIASINIQLQTALHLAVGVKSENGNTNFIEKLVASIENSEDLAIRDCFGETALHYAARFGNLDAAKILVDRYPGLPYIGTTDGLYPIHHAARYGHVSRDVFIHFLRFNENRAPYTDYSGVKLLYRLVESNLYGSSGDANNMWDRTVGYIRETGKEVLGVSMVTFGGHEGDGGRMVKLKAKWKQNLVETYPDLAKHATDGIPALKNLANREFTFVRGSHPHFWKQLLYCRVPIRSTSRSLQRRPNANDLENDSQMVKTKYRRIYFSMVINKLHTLLFVVLEFLGNISHYP</sequence>
<protein>
    <submittedName>
        <fullName evidence="3">Uncharacterized protein</fullName>
    </submittedName>
</protein>
<gene>
    <name evidence="3" type="ORF">MTR67_023974</name>
</gene>
<feature type="region of interest" description="Disordered" evidence="2">
    <location>
        <begin position="63"/>
        <end position="174"/>
    </location>
</feature>
<feature type="repeat" description="ANK" evidence="1">
    <location>
        <begin position="322"/>
        <end position="345"/>
    </location>
</feature>
<feature type="compositionally biased region" description="Acidic residues" evidence="2">
    <location>
        <begin position="97"/>
        <end position="117"/>
    </location>
</feature>
<accession>A0AAF0R2Y4</accession>
<proteinExistence type="predicted"/>
<keyword evidence="4" id="KW-1185">Reference proteome</keyword>
<name>A0AAF0R2Y4_SOLVR</name>